<proteinExistence type="predicted"/>
<feature type="transmembrane region" description="Helical" evidence="6">
    <location>
        <begin position="304"/>
        <end position="326"/>
    </location>
</feature>
<name>A0AAP4EYT9_9FIRM</name>
<feature type="transmembrane region" description="Helical" evidence="6">
    <location>
        <begin position="435"/>
        <end position="457"/>
    </location>
</feature>
<feature type="transmembrane region" description="Helical" evidence="6">
    <location>
        <begin position="98"/>
        <end position="118"/>
    </location>
</feature>
<keyword evidence="5 6" id="KW-0472">Membrane</keyword>
<feature type="transmembrane region" description="Helical" evidence="6">
    <location>
        <begin position="259"/>
        <end position="292"/>
    </location>
</feature>
<feature type="transmembrane region" description="Helical" evidence="6">
    <location>
        <begin position="377"/>
        <end position="401"/>
    </location>
</feature>
<evidence type="ECO:0000256" key="5">
    <source>
        <dbReference type="ARBA" id="ARBA00023136"/>
    </source>
</evidence>
<evidence type="ECO:0000256" key="4">
    <source>
        <dbReference type="ARBA" id="ARBA00022989"/>
    </source>
</evidence>
<dbReference type="InterPro" id="IPR018461">
    <property type="entry name" value="Na/H_Antiport_NhaC-like_C"/>
</dbReference>
<dbReference type="PANTHER" id="PTHR43478">
    <property type="entry name" value="NA+/H+ ANTIPORTER-RELATED"/>
    <property type="match status" value="1"/>
</dbReference>
<dbReference type="Pfam" id="PF03553">
    <property type="entry name" value="Na_H_antiporter"/>
    <property type="match status" value="1"/>
</dbReference>
<dbReference type="Proteomes" id="UP001300383">
    <property type="component" value="Unassembled WGS sequence"/>
</dbReference>
<evidence type="ECO:0000313" key="9">
    <source>
        <dbReference type="Proteomes" id="UP001300383"/>
    </source>
</evidence>
<evidence type="ECO:0000256" key="6">
    <source>
        <dbReference type="SAM" id="Phobius"/>
    </source>
</evidence>
<accession>A0AAP4EYT9</accession>
<evidence type="ECO:0000256" key="1">
    <source>
        <dbReference type="ARBA" id="ARBA00004651"/>
    </source>
</evidence>
<protein>
    <submittedName>
        <fullName evidence="8">Na+/H+ antiporter NhaC family protein</fullName>
    </submittedName>
</protein>
<keyword evidence="4 6" id="KW-1133">Transmembrane helix</keyword>
<dbReference type="EMBL" id="JASGBQ010000009">
    <property type="protein sequence ID" value="MDI9242216.1"/>
    <property type="molecule type" value="Genomic_DNA"/>
</dbReference>
<feature type="transmembrane region" description="Helical" evidence="6">
    <location>
        <begin position="61"/>
        <end position="78"/>
    </location>
</feature>
<keyword evidence="3 6" id="KW-0812">Transmembrane</keyword>
<feature type="transmembrane region" description="Helical" evidence="6">
    <location>
        <begin position="191"/>
        <end position="215"/>
    </location>
</feature>
<keyword evidence="9" id="KW-1185">Reference proteome</keyword>
<dbReference type="PANTHER" id="PTHR43478:SF1">
    <property type="entry name" value="NA+_H+ ANTIPORTER NHAC-LIKE C-TERMINAL DOMAIN-CONTAINING PROTEIN"/>
    <property type="match status" value="1"/>
</dbReference>
<keyword evidence="2" id="KW-1003">Cell membrane</keyword>
<organism evidence="8 9">
    <name type="scientific">Fusibacillus kribbianus</name>
    <dbReference type="NCBI Taxonomy" id="3044208"/>
    <lineage>
        <taxon>Bacteria</taxon>
        <taxon>Bacillati</taxon>
        <taxon>Bacillota</taxon>
        <taxon>Clostridia</taxon>
        <taxon>Lachnospirales</taxon>
        <taxon>Lachnospiraceae</taxon>
        <taxon>Fusibacillus</taxon>
    </lineage>
</organism>
<dbReference type="AlphaFoldDB" id="A0AAP4EYT9"/>
<feature type="domain" description="Na+/H+ antiporter NhaC-like C-terminal" evidence="7">
    <location>
        <begin position="152"/>
        <end position="455"/>
    </location>
</feature>
<feature type="transmembrane region" description="Helical" evidence="6">
    <location>
        <begin position="338"/>
        <end position="365"/>
    </location>
</feature>
<dbReference type="GO" id="GO:0005886">
    <property type="term" value="C:plasma membrane"/>
    <property type="evidence" value="ECO:0007669"/>
    <property type="project" value="UniProtKB-SubCell"/>
</dbReference>
<feature type="transmembrane region" description="Helical" evidence="6">
    <location>
        <begin position="139"/>
        <end position="164"/>
    </location>
</feature>
<evidence type="ECO:0000313" key="8">
    <source>
        <dbReference type="EMBL" id="MDI9242216.1"/>
    </source>
</evidence>
<feature type="transmembrane region" description="Helical" evidence="6">
    <location>
        <begin position="28"/>
        <end position="49"/>
    </location>
</feature>
<comment type="caution">
    <text evidence="8">The sequence shown here is derived from an EMBL/GenBank/DDBJ whole genome shotgun (WGS) entry which is preliminary data.</text>
</comment>
<evidence type="ECO:0000259" key="7">
    <source>
        <dbReference type="Pfam" id="PF03553"/>
    </source>
</evidence>
<dbReference type="RefSeq" id="WP_283230665.1">
    <property type="nucleotide sequence ID" value="NZ_JASGBQ010000009.1"/>
</dbReference>
<reference evidence="8 9" key="1">
    <citation type="submission" date="2023-05" db="EMBL/GenBank/DDBJ databases">
        <title>[ruminococcus] sp. nov., isolated from a pig farm feces dump.</title>
        <authorList>
            <person name="Chang Y.-H."/>
        </authorList>
    </citation>
    <scope>NUCLEOTIDE SEQUENCE [LARGE SCALE GENOMIC DNA]</scope>
    <source>
        <strain evidence="8 9">YH-rum2234</strain>
    </source>
</reference>
<sequence>MNLGAISLLPVIVMFVLIFTTKRTLLSITAATLVGSVLIGGVNFASVWLEKVQAAFMAGTLGYLFLLLALFGILIALIDKSGAALEFANWVSKYANTRRKALVLAYIIGWLLFVDDYLHNMALGTAMRRICDQHKIPRTLLGLLVNGSAATVCVMIPISTWGVFYSGFFADNGVTVNGSGLSAYLQVMPHLFYAIIMLLILFLVAIGIFPLIGAVKKDNQLALESGVVCRAECSLTDADIRDGGADGDEASKKANPLRFLLPMIVIIALTIITKDVMVACMGAIAVMIVIMLVARMKLTEIFDAAFEGASSMVSICMIIAVALTLVEINTATGMPDFVVGFLTPLLSGAAFLFPAIVFAFIAIYSFFVGGCWDGSMIFLPIVLPIANAIGVNPILVCAALVSASACSSSWYVASDAMLLTSAATEVKPFYLMKAILPYALISIVGSVICFLVCGFLGI</sequence>
<comment type="subcellular location">
    <subcellularLocation>
        <location evidence="1">Cell membrane</location>
        <topology evidence="1">Multi-pass membrane protein</topology>
    </subcellularLocation>
</comment>
<evidence type="ECO:0000256" key="2">
    <source>
        <dbReference type="ARBA" id="ARBA00022475"/>
    </source>
</evidence>
<gene>
    <name evidence="8" type="ORF">QJ036_06950</name>
</gene>
<evidence type="ECO:0000256" key="3">
    <source>
        <dbReference type="ARBA" id="ARBA00022692"/>
    </source>
</evidence>